<keyword evidence="2" id="KW-0812">Transmembrane</keyword>
<organism evidence="3 4">
    <name type="scientific">Microbacterium oxydans</name>
    <dbReference type="NCBI Taxonomy" id="82380"/>
    <lineage>
        <taxon>Bacteria</taxon>
        <taxon>Bacillati</taxon>
        <taxon>Actinomycetota</taxon>
        <taxon>Actinomycetes</taxon>
        <taxon>Micrococcales</taxon>
        <taxon>Microbacteriaceae</taxon>
        <taxon>Microbacterium</taxon>
    </lineage>
</organism>
<dbReference type="Proteomes" id="UP000274841">
    <property type="component" value="Chromosome"/>
</dbReference>
<feature type="compositionally biased region" description="Basic and acidic residues" evidence="1">
    <location>
        <begin position="111"/>
        <end position="122"/>
    </location>
</feature>
<name>A0A3Q9J259_9MICO</name>
<dbReference type="EMBL" id="CP031422">
    <property type="protein sequence ID" value="AZS39331.1"/>
    <property type="molecule type" value="Genomic_DNA"/>
</dbReference>
<feature type="transmembrane region" description="Helical" evidence="2">
    <location>
        <begin position="209"/>
        <end position="228"/>
    </location>
</feature>
<evidence type="ECO:0000256" key="2">
    <source>
        <dbReference type="SAM" id="Phobius"/>
    </source>
</evidence>
<proteinExistence type="predicted"/>
<evidence type="ECO:0000256" key="1">
    <source>
        <dbReference type="SAM" id="MobiDB-lite"/>
    </source>
</evidence>
<evidence type="ECO:0000313" key="4">
    <source>
        <dbReference type="Proteomes" id="UP000274841"/>
    </source>
</evidence>
<dbReference type="AlphaFoldDB" id="A0A3Q9J259"/>
<keyword evidence="2" id="KW-0472">Membrane</keyword>
<keyword evidence="2" id="KW-1133">Transmembrane helix</keyword>
<sequence>MRSPFTQHELRPLEGNPTVIWDDGDGFVKLAATMSETAVLLTEIGDSSVHKSKGTDKLGDMARESSSDLSDAAVRYEGTGTALRTYADALRTAQNWLDLHLDEVERAERDYQSALDEKETADRNQASVDHQWPWEDEPTQADKEAASGAVDAANTSLTGAKADRDAQWRSFDHVFGAWSDAYDDAVEGVQKAMDTADNGDGFWGFVDDLLTVISVVLIVLTIVALIIGAPFTGLLAGVLLGLTLLSLGLTALKYLDGRATLGDVGLAALGLLPFGIGRVLSKGVPALGAVLSGGRGVVTSVIRAGLPRVRLFHPSTWATPFQWLAAPIRSMSNLPRPGLFVNPLRTIVNGGPEVQQMQRFLTTMHNSQWGTNPAVQQFIAATASHFPSSLVSRLNAVNWLGSTSLSVYGSITAPW</sequence>
<reference evidence="3 4" key="1">
    <citation type="submission" date="2018-08" db="EMBL/GenBank/DDBJ databases">
        <title>Microbacterium oxydans strain HG3.</title>
        <authorList>
            <person name="ORTET P."/>
        </authorList>
    </citation>
    <scope>NUCLEOTIDE SEQUENCE [LARGE SCALE GENOMIC DNA]</scope>
    <source>
        <strain evidence="3 4">HG3</strain>
    </source>
</reference>
<dbReference type="RefSeq" id="WP_046746674.1">
    <property type="nucleotide sequence ID" value="NZ_CP031422.1"/>
</dbReference>
<feature type="transmembrane region" description="Helical" evidence="2">
    <location>
        <begin position="234"/>
        <end position="252"/>
    </location>
</feature>
<evidence type="ECO:0000313" key="3">
    <source>
        <dbReference type="EMBL" id="AZS39331.1"/>
    </source>
</evidence>
<gene>
    <name evidence="3" type="ORF">CVS54_00633</name>
</gene>
<protein>
    <submittedName>
        <fullName evidence="3">Uncharacterized protein</fullName>
    </submittedName>
</protein>
<dbReference type="KEGG" id="moy:CVS54_00633"/>
<feature type="region of interest" description="Disordered" evidence="1">
    <location>
        <begin position="111"/>
        <end position="150"/>
    </location>
</feature>
<accession>A0A3Q9J259</accession>